<proteinExistence type="predicted"/>
<comment type="caution">
    <text evidence="4">The sequence shown here is derived from an EMBL/GenBank/DDBJ whole genome shotgun (WGS) entry which is preliminary data.</text>
</comment>
<dbReference type="PANTHER" id="PTHR31138">
    <property type="entry name" value="CHROMOSOME 19, WHOLE GENOME SHOTGUN SEQUENCE"/>
    <property type="match status" value="1"/>
</dbReference>
<feature type="region of interest" description="Disordered" evidence="2">
    <location>
        <begin position="1"/>
        <end position="35"/>
    </location>
</feature>
<dbReference type="EMBL" id="NJET01000098">
    <property type="protein sequence ID" value="PHH61604.1"/>
    <property type="molecule type" value="Genomic_DNA"/>
</dbReference>
<dbReference type="GO" id="GO:0008289">
    <property type="term" value="F:lipid binding"/>
    <property type="evidence" value="ECO:0007669"/>
    <property type="project" value="InterPro"/>
</dbReference>
<evidence type="ECO:0000313" key="4">
    <source>
        <dbReference type="EMBL" id="PHH61604.1"/>
    </source>
</evidence>
<dbReference type="Gene3D" id="3.15.10.10">
    <property type="entry name" value="Bactericidal permeability-increasing protein, domain 1"/>
    <property type="match status" value="1"/>
</dbReference>
<evidence type="ECO:0000313" key="5">
    <source>
        <dbReference type="Proteomes" id="UP000226192"/>
    </source>
</evidence>
<feature type="coiled-coil region" evidence="1">
    <location>
        <begin position="379"/>
        <end position="423"/>
    </location>
</feature>
<feature type="domain" description="HAM1-like N-terminal" evidence="3">
    <location>
        <begin position="216"/>
        <end position="581"/>
    </location>
</feature>
<keyword evidence="1" id="KW-0175">Coiled coil</keyword>
<dbReference type="AlphaFoldDB" id="A0A2C5Y3S3"/>
<accession>A0A2C5Y3S3</accession>
<evidence type="ECO:0000256" key="1">
    <source>
        <dbReference type="SAM" id="Coils"/>
    </source>
</evidence>
<keyword evidence="5" id="KW-1185">Reference proteome</keyword>
<dbReference type="SUPFAM" id="SSF55394">
    <property type="entry name" value="Bactericidal permeability-increasing protein, BPI"/>
    <property type="match status" value="1"/>
</dbReference>
<dbReference type="InterPro" id="IPR045967">
    <property type="entry name" value="HAM1-like_N"/>
</dbReference>
<dbReference type="Proteomes" id="UP000226192">
    <property type="component" value="Unassembled WGS sequence"/>
</dbReference>
<evidence type="ECO:0000259" key="3">
    <source>
        <dbReference type="Pfam" id="PF19343"/>
    </source>
</evidence>
<feature type="compositionally biased region" description="Low complexity" evidence="2">
    <location>
        <begin position="1"/>
        <end position="13"/>
    </location>
</feature>
<name>A0A2C5Y3S3_9HYPO</name>
<sequence>MAASWLGLGSSSRSGRHGEREPLLPQYNTETDRQTRLEEKMHSYMMLRAMSSGYMPSNEQLVVLLRTLLSADIVNPTAASELSTAGRALIRSVKLGLTQFVELLQHKNAHDEIQDFIWYLSHARLDLDLDDLSARAAASKAKANASATMASLRTIGSLLLTNSDFRIFLSDLGTIGREVFRDTAYTLSDVSRQAGERLQPSGDDAEDLSSDANRDPKAPSSDELQGQVHEVAQVVASGAAEVATEAGHSLTEHIGGDEQRALVERLKKAVLKLRQRNDYSTSVSMLSLLLQRYLATYTRLASDAVQAIEEDVGSSREADEAAGNFWRLITSFGDTQLWEQVEKAFERVVEAGREDQGLEALLRQLSDSIQEMLMDPGFLDKAQERFDELRRKVKDMTTKHPIADSMQELIERLQAALMSVREDEEICKLLATLERIAHILSPKGQYANRQLVGDSVSVLVPLLMSAVQHIPIPRLEVSTPDMDLLLENLVLQPGRSINHSSFLPYKMRVSTLSDIEVSRERVGTRSRVTTLLRVKLSGLSIAADEVGYWIRLHSGLLRMTDSGLVSFHLDERGIDVSLDIEIGRERLEEIVTLRSVDVRIHKLSYKVAKSRLSWLAWLVKPFVRRAVRRALEARMAEGISQGLRTLNRELVFARERLRATRIASPDHVWTFVRAVAARLRPAPDPDVDARVGVWSGRGEPFRGRYTPGSLVRLWQEEGRDAEQRVYEGAKGGWRNAVFDVKTTTTTRG</sequence>
<gene>
    <name evidence="4" type="ORF">CDD81_8119</name>
</gene>
<dbReference type="InterPro" id="IPR017943">
    <property type="entry name" value="Bactericidal_perm-incr_a/b_dom"/>
</dbReference>
<reference evidence="4 5" key="1">
    <citation type="submission" date="2017-06" db="EMBL/GenBank/DDBJ databases">
        <title>Ant-infecting Ophiocordyceps genomes reveal a high diversity of potential behavioral manipulation genes and a possible major role for enterotoxins.</title>
        <authorList>
            <person name="De Bekker C."/>
            <person name="Evans H.C."/>
            <person name="Brachmann A."/>
            <person name="Hughes D.P."/>
        </authorList>
    </citation>
    <scope>NUCLEOTIDE SEQUENCE [LARGE SCALE GENOMIC DNA]</scope>
    <source>
        <strain evidence="4 5">Map64</strain>
    </source>
</reference>
<protein>
    <recommendedName>
        <fullName evidence="3">HAM1-like N-terminal domain-containing protein</fullName>
    </recommendedName>
</protein>
<dbReference type="PANTHER" id="PTHR31138:SF4">
    <property type="entry name" value="DUF5923 DOMAIN-CONTAINING PROTEIN"/>
    <property type="match status" value="1"/>
</dbReference>
<evidence type="ECO:0000256" key="2">
    <source>
        <dbReference type="SAM" id="MobiDB-lite"/>
    </source>
</evidence>
<organism evidence="4 5">
    <name type="scientific">Ophiocordyceps australis</name>
    <dbReference type="NCBI Taxonomy" id="1399860"/>
    <lineage>
        <taxon>Eukaryota</taxon>
        <taxon>Fungi</taxon>
        <taxon>Dikarya</taxon>
        <taxon>Ascomycota</taxon>
        <taxon>Pezizomycotina</taxon>
        <taxon>Sordariomycetes</taxon>
        <taxon>Hypocreomycetidae</taxon>
        <taxon>Hypocreales</taxon>
        <taxon>Ophiocordycipitaceae</taxon>
        <taxon>Ophiocordyceps</taxon>
    </lineage>
</organism>
<dbReference type="OrthoDB" id="5407957at2759"/>
<dbReference type="STRING" id="1399860.A0A2C5Y3S3"/>
<dbReference type="Pfam" id="PF19343">
    <property type="entry name" value="HAM1_N"/>
    <property type="match status" value="1"/>
</dbReference>
<feature type="region of interest" description="Disordered" evidence="2">
    <location>
        <begin position="191"/>
        <end position="226"/>
    </location>
</feature>